<evidence type="ECO:0000313" key="2">
    <source>
        <dbReference type="EMBL" id="MED6243021.1"/>
    </source>
</evidence>
<accession>A0ABU7AXP9</accession>
<gene>
    <name evidence="2" type="primary">MAST2_2</name>
    <name evidence="2" type="ORF">ATANTOWER_013629</name>
</gene>
<dbReference type="InterPro" id="IPR015022">
    <property type="entry name" value="MAST_pre-PK_dom"/>
</dbReference>
<comment type="caution">
    <text evidence="2">The sequence shown here is derived from an EMBL/GenBank/DDBJ whole genome shotgun (WGS) entry which is preliminary data.</text>
</comment>
<keyword evidence="2" id="KW-0808">Transferase</keyword>
<organism evidence="2 3">
    <name type="scientific">Ataeniobius toweri</name>
    <dbReference type="NCBI Taxonomy" id="208326"/>
    <lineage>
        <taxon>Eukaryota</taxon>
        <taxon>Metazoa</taxon>
        <taxon>Chordata</taxon>
        <taxon>Craniata</taxon>
        <taxon>Vertebrata</taxon>
        <taxon>Euteleostomi</taxon>
        <taxon>Actinopterygii</taxon>
        <taxon>Neopterygii</taxon>
        <taxon>Teleostei</taxon>
        <taxon>Neoteleostei</taxon>
        <taxon>Acanthomorphata</taxon>
        <taxon>Ovalentaria</taxon>
        <taxon>Atherinomorphae</taxon>
        <taxon>Cyprinodontiformes</taxon>
        <taxon>Goodeidae</taxon>
        <taxon>Ataeniobius</taxon>
    </lineage>
</organism>
<feature type="non-terminal residue" evidence="2">
    <location>
        <position position="1"/>
    </location>
</feature>
<sequence>PGRSPLSFDHEIMMMNHVYKERFPKATAQMEERLAELLASSAPDKVRPLADGVLSFIYHQLIELSRDCLDKSREDLITSRYFYELQESLEKLLQDVSLTNLSSLSHRTLQFCLMRVEEHSEHT</sequence>
<dbReference type="EMBL" id="JAHUTI010032364">
    <property type="protein sequence ID" value="MED6243021.1"/>
    <property type="molecule type" value="Genomic_DNA"/>
</dbReference>
<dbReference type="Gene3D" id="1.20.1480.20">
    <property type="entry name" value="MAST3 pre-PK domain-like"/>
    <property type="match status" value="1"/>
</dbReference>
<dbReference type="Pfam" id="PF08926">
    <property type="entry name" value="DUF1908"/>
    <property type="match status" value="1"/>
</dbReference>
<dbReference type="InterPro" id="IPR023142">
    <property type="entry name" value="MAST_pre-PK_dom_sf"/>
</dbReference>
<keyword evidence="3" id="KW-1185">Reference proteome</keyword>
<reference evidence="2 3" key="1">
    <citation type="submission" date="2021-07" db="EMBL/GenBank/DDBJ databases">
        <authorList>
            <person name="Palmer J.M."/>
        </authorList>
    </citation>
    <scope>NUCLEOTIDE SEQUENCE [LARGE SCALE GENOMIC DNA]</scope>
    <source>
        <strain evidence="2 3">AT_MEX2019</strain>
        <tissue evidence="2">Muscle</tissue>
    </source>
</reference>
<feature type="domain" description="Microtubule-associated serine/threonine-protein kinase pre-PK" evidence="1">
    <location>
        <begin position="1"/>
        <end position="97"/>
    </location>
</feature>
<evidence type="ECO:0000259" key="1">
    <source>
        <dbReference type="Pfam" id="PF08926"/>
    </source>
</evidence>
<protein>
    <submittedName>
        <fullName evidence="2">Microtubule-associated serine/threonine-protein kinase 2</fullName>
    </submittedName>
</protein>
<dbReference type="GO" id="GO:0016301">
    <property type="term" value="F:kinase activity"/>
    <property type="evidence" value="ECO:0007669"/>
    <property type="project" value="UniProtKB-KW"/>
</dbReference>
<keyword evidence="2" id="KW-0418">Kinase</keyword>
<name>A0ABU7AXP9_9TELE</name>
<evidence type="ECO:0000313" key="3">
    <source>
        <dbReference type="Proteomes" id="UP001345963"/>
    </source>
</evidence>
<dbReference type="SUPFAM" id="SSF140482">
    <property type="entry name" value="MAST3 pre-PK domain-like"/>
    <property type="match status" value="1"/>
</dbReference>
<proteinExistence type="predicted"/>
<dbReference type="Proteomes" id="UP001345963">
    <property type="component" value="Unassembled WGS sequence"/>
</dbReference>